<evidence type="ECO:0000313" key="7">
    <source>
        <dbReference type="EMBL" id="SDS17314.1"/>
    </source>
</evidence>
<feature type="transmembrane region" description="Helical" evidence="5">
    <location>
        <begin position="12"/>
        <end position="39"/>
    </location>
</feature>
<keyword evidence="2 3" id="KW-0326">Glycosidase</keyword>
<evidence type="ECO:0000256" key="5">
    <source>
        <dbReference type="SAM" id="Phobius"/>
    </source>
</evidence>
<organism evidence="7 8">
    <name type="scientific">Microlunatus soli</name>
    <dbReference type="NCBI Taxonomy" id="630515"/>
    <lineage>
        <taxon>Bacteria</taxon>
        <taxon>Bacillati</taxon>
        <taxon>Actinomycetota</taxon>
        <taxon>Actinomycetes</taxon>
        <taxon>Propionibacteriales</taxon>
        <taxon>Propionibacteriaceae</taxon>
        <taxon>Microlunatus</taxon>
    </lineage>
</organism>
<dbReference type="RefSeq" id="WP_091521105.1">
    <property type="nucleotide sequence ID" value="NZ_LT629772.1"/>
</dbReference>
<dbReference type="Pfam" id="PF00704">
    <property type="entry name" value="Glyco_hydro_18"/>
    <property type="match status" value="1"/>
</dbReference>
<evidence type="ECO:0000256" key="1">
    <source>
        <dbReference type="ARBA" id="ARBA00022801"/>
    </source>
</evidence>
<keyword evidence="1 3" id="KW-0378">Hydrolase</keyword>
<dbReference type="PROSITE" id="PS51910">
    <property type="entry name" value="GH18_2"/>
    <property type="match status" value="1"/>
</dbReference>
<dbReference type="InterPro" id="IPR006311">
    <property type="entry name" value="TAT_signal"/>
</dbReference>
<protein>
    <submittedName>
        <fullName evidence="7">Glycosyl hydrolases family 18</fullName>
    </submittedName>
</protein>
<dbReference type="OrthoDB" id="2582440at2"/>
<evidence type="ECO:0000313" key="8">
    <source>
        <dbReference type="Proteomes" id="UP000199103"/>
    </source>
</evidence>
<dbReference type="InterPro" id="IPR001223">
    <property type="entry name" value="Glyco_hydro18_cat"/>
</dbReference>
<dbReference type="AlphaFoldDB" id="A0A1H1Q1P2"/>
<dbReference type="PROSITE" id="PS51318">
    <property type="entry name" value="TAT"/>
    <property type="match status" value="1"/>
</dbReference>
<feature type="domain" description="GH18" evidence="6">
    <location>
        <begin position="47"/>
        <end position="308"/>
    </location>
</feature>
<dbReference type="Proteomes" id="UP000199103">
    <property type="component" value="Chromosome I"/>
</dbReference>
<evidence type="ECO:0000259" key="6">
    <source>
        <dbReference type="PROSITE" id="PS51910"/>
    </source>
</evidence>
<accession>A0A1H1Q1P2</accession>
<dbReference type="GO" id="GO:0005975">
    <property type="term" value="P:carbohydrate metabolic process"/>
    <property type="evidence" value="ECO:0007669"/>
    <property type="project" value="InterPro"/>
</dbReference>
<dbReference type="InterPro" id="IPR054861">
    <property type="entry name" value="Endoglyc_H"/>
</dbReference>
<dbReference type="InterPro" id="IPR001579">
    <property type="entry name" value="Glyco_hydro_18_chit_AS"/>
</dbReference>
<gene>
    <name evidence="7" type="ORF">SAMN04489812_1106</name>
</gene>
<comment type="similarity">
    <text evidence="4">Belongs to the glycosyl hydrolase 18 family.</text>
</comment>
<keyword evidence="5" id="KW-1133">Transmembrane helix</keyword>
<dbReference type="NCBIfam" id="NF045482">
    <property type="entry name" value="Endoglyc_H"/>
    <property type="match status" value="1"/>
</dbReference>
<sequence length="308" mass="32970">MTEQLLNRRRLLINTGFAAAGGAVLGTGAVSTLPVAVAYGQPRATSPISVAYVEVNNHHLRQVADYALATTGAPVFDLGIIFAANINYDGERAYLFCNPQVQATLDNATTEIKPLQDKGIKVLLSVLGNHQGAGFANFPDRASAAAFADQLAAIVEQYGLDGIDFDDEYAEYGVGGTGQPNDFSFVYLVSALRERLPDKIITLYYIGPSSTRLSFDGVNVGDLIDYSWNPYYGSWLVPDVPGLSPAELGPAAVAIADTDTTTAAALARRTLNEGYGVYLTYNLPDTDVHDYLSTFTQPLYGSDANYLG</sequence>
<dbReference type="EMBL" id="LT629772">
    <property type="protein sequence ID" value="SDS17314.1"/>
    <property type="molecule type" value="Genomic_DNA"/>
</dbReference>
<dbReference type="SUPFAM" id="SSF51445">
    <property type="entry name" value="(Trans)glycosidases"/>
    <property type="match status" value="1"/>
</dbReference>
<dbReference type="GO" id="GO:0004553">
    <property type="term" value="F:hydrolase activity, hydrolyzing O-glycosyl compounds"/>
    <property type="evidence" value="ECO:0007669"/>
    <property type="project" value="InterPro"/>
</dbReference>
<proteinExistence type="inferred from homology"/>
<name>A0A1H1Q1P2_9ACTN</name>
<reference evidence="7 8" key="1">
    <citation type="submission" date="2016-10" db="EMBL/GenBank/DDBJ databases">
        <authorList>
            <person name="de Groot N.N."/>
        </authorList>
    </citation>
    <scope>NUCLEOTIDE SEQUENCE [LARGE SCALE GENOMIC DNA]</scope>
    <source>
        <strain evidence="7 8">DSM 21800</strain>
    </source>
</reference>
<dbReference type="PROSITE" id="PS01095">
    <property type="entry name" value="GH18_1"/>
    <property type="match status" value="1"/>
</dbReference>
<dbReference type="STRING" id="630515.SAMN04489812_1106"/>
<keyword evidence="5" id="KW-0472">Membrane</keyword>
<dbReference type="InterPro" id="IPR017853">
    <property type="entry name" value="GH"/>
</dbReference>
<keyword evidence="5" id="KW-0812">Transmembrane</keyword>
<keyword evidence="8" id="KW-1185">Reference proteome</keyword>
<dbReference type="Gene3D" id="3.20.20.80">
    <property type="entry name" value="Glycosidases"/>
    <property type="match status" value="1"/>
</dbReference>
<evidence type="ECO:0000256" key="3">
    <source>
        <dbReference type="RuleBase" id="RU000489"/>
    </source>
</evidence>
<evidence type="ECO:0000256" key="4">
    <source>
        <dbReference type="RuleBase" id="RU004453"/>
    </source>
</evidence>
<evidence type="ECO:0000256" key="2">
    <source>
        <dbReference type="ARBA" id="ARBA00023295"/>
    </source>
</evidence>